<dbReference type="Proteomes" id="UP000008888">
    <property type="component" value="Chromosome"/>
</dbReference>
<evidence type="ECO:0000313" key="1">
    <source>
        <dbReference type="EMBL" id="AEF99616.1"/>
    </source>
</evidence>
<keyword evidence="1" id="KW-0808">Transferase</keyword>
<dbReference type="SUPFAM" id="SSF53756">
    <property type="entry name" value="UDP-Glycosyltransferase/glycogen phosphorylase"/>
    <property type="match status" value="1"/>
</dbReference>
<dbReference type="AlphaFoldDB" id="F9ZWE7"/>
<gene>
    <name evidence="1" type="ordered locus">Metme_1188</name>
</gene>
<dbReference type="GO" id="GO:0016740">
    <property type="term" value="F:transferase activity"/>
    <property type="evidence" value="ECO:0007669"/>
    <property type="project" value="UniProtKB-KW"/>
</dbReference>
<name>F9ZWE7_METMM</name>
<dbReference type="HOGENOM" id="CLU_707511_0_0_6"/>
<keyword evidence="2" id="KW-1185">Reference proteome</keyword>
<dbReference type="eggNOG" id="COG0438">
    <property type="taxonomic scope" value="Bacteria"/>
</dbReference>
<dbReference type="RefSeq" id="WP_013817881.1">
    <property type="nucleotide sequence ID" value="NC_015572.1"/>
</dbReference>
<proteinExistence type="predicted"/>
<dbReference type="STRING" id="857087.Metme_1188"/>
<organism evidence="1 2">
    <name type="scientific">Methylomonas methanica (strain DSM 25384 / MC09)</name>
    <dbReference type="NCBI Taxonomy" id="857087"/>
    <lineage>
        <taxon>Bacteria</taxon>
        <taxon>Pseudomonadati</taxon>
        <taxon>Pseudomonadota</taxon>
        <taxon>Gammaproteobacteria</taxon>
        <taxon>Methylococcales</taxon>
        <taxon>Methylococcaceae</taxon>
        <taxon>Methylomonas</taxon>
    </lineage>
</organism>
<dbReference type="Gene3D" id="3.40.50.2000">
    <property type="entry name" value="Glycogen Phosphorylase B"/>
    <property type="match status" value="1"/>
</dbReference>
<protein>
    <submittedName>
        <fullName evidence="1">Glycosyl transferase family 2</fullName>
    </submittedName>
</protein>
<reference key="2">
    <citation type="submission" date="2011-05" db="EMBL/GenBank/DDBJ databases">
        <title>Complete genome sequence of the aerobic marine methanotroph Methylomonas methanica MC09.</title>
        <authorList>
            <person name="Boden R."/>
            <person name="Cunliffe M."/>
            <person name="Scanlan J."/>
            <person name="Moussard H."/>
            <person name="Kits K.D."/>
            <person name="Klotz M."/>
            <person name="Jetten M."/>
            <person name="Vuilleumier S."/>
            <person name="Han J."/>
            <person name="Peters L."/>
            <person name="Mikhailova N."/>
            <person name="Teshima H."/>
            <person name="Tapia R."/>
            <person name="Kyrpides N."/>
            <person name="Ivanova N."/>
            <person name="Pagani I."/>
            <person name="Cheng J.-F."/>
            <person name="Goodwin L."/>
            <person name="Han C."/>
            <person name="Hauser L."/>
            <person name="Land M."/>
            <person name="Lapidus A."/>
            <person name="Lucas S."/>
            <person name="Pitluck S."/>
            <person name="Woyke T."/>
            <person name="Stein L.Y."/>
            <person name="Murrell C."/>
        </authorList>
    </citation>
    <scope>NUCLEOTIDE SEQUENCE</scope>
    <source>
        <strain>MC09</strain>
    </source>
</reference>
<dbReference type="EMBL" id="CP002738">
    <property type="protein sequence ID" value="AEF99616.1"/>
    <property type="molecule type" value="Genomic_DNA"/>
</dbReference>
<reference evidence="2" key="3">
    <citation type="submission" date="2011-05" db="EMBL/GenBank/DDBJ databases">
        <title>Complete sequence of Methylomonas methanica MC09.</title>
        <authorList>
            <consortium name="US DOE Joint Genome Institute"/>
            <person name="Lucas S."/>
            <person name="Han J."/>
            <person name="Lapidus A."/>
            <person name="Cheng J.-F."/>
            <person name="Goodwin L."/>
            <person name="Pitluck S."/>
            <person name="Peters L."/>
            <person name="Mikhailova N."/>
            <person name="Teshima H."/>
            <person name="Han C."/>
            <person name="Tapia R."/>
            <person name="Land M."/>
            <person name="Hauser L."/>
            <person name="Kyrpides N."/>
            <person name="Ivanova N."/>
            <person name="Pagani I."/>
            <person name="Stein L."/>
            <person name="Woyke T."/>
        </authorList>
    </citation>
    <scope>NUCLEOTIDE SEQUENCE [LARGE SCALE GENOMIC DNA]</scope>
    <source>
        <strain evidence="2">MC09</strain>
    </source>
</reference>
<dbReference type="KEGG" id="mmt:Metme_1188"/>
<sequence>MNSIKRVLLIHTDGNTFNNPTLKCVVDLLLEHQVNVTIRYPQNFALMPKMQGVLLLPFGKVYAKLKNVIFNKLCWGCISWLSVWFENTFIYDNYDLIIGVDRQGLIEAGFLNRMTSTPFVYFSFEIMFESETSARYKFSERQAAKYAKQWFVQDELRATHLQKENGLNPAKKTIVPLASSGSAETSTNRLRDRLGVSPEKKVAIAMGSISNWSMAYEIISSVTNWPDDWVLVVHDRYGRTEIELERLGYDVGEIFSEKIYLSNQSTILVDDMAEILAGVSAGLAFYRPDYCCPYTGKNLEYLGLASGKISTFLRYGIPVIMNEIGSYSDLAKEFGFGLVAEEAADIAHLLPLFIDSSWSNNANRYYKVYLDFENYKHLVWGKLLDVKKTY</sequence>
<reference evidence="1 2" key="1">
    <citation type="journal article" date="2011" name="J. Bacteriol.">
        <title>Complete Genome Sequence of the Aerobic Marine Methanotroph Methylomonas methanica MC09.</title>
        <authorList>
            <person name="Boden R."/>
            <person name="Cunliffe M."/>
            <person name="Scanlan J."/>
            <person name="Moussard H."/>
            <person name="Kits K.D."/>
            <person name="Klotz M.G."/>
            <person name="Jetten M.S."/>
            <person name="Vuilleumier S."/>
            <person name="Han J."/>
            <person name="Peters L."/>
            <person name="Mikhailova N."/>
            <person name="Teshima H."/>
            <person name="Tapia R."/>
            <person name="Kyrpides N."/>
            <person name="Ivanova N."/>
            <person name="Pagani I."/>
            <person name="Cheng J.F."/>
            <person name="Goodwin L."/>
            <person name="Han C."/>
            <person name="Hauser L."/>
            <person name="Land M.L."/>
            <person name="Lapidus A."/>
            <person name="Lucas S."/>
            <person name="Pitluck S."/>
            <person name="Woyke T."/>
            <person name="Stein L."/>
            <person name="Murrell J.C."/>
        </authorList>
    </citation>
    <scope>NUCLEOTIDE SEQUENCE [LARGE SCALE GENOMIC DNA]</scope>
    <source>
        <strain evidence="1 2">MC09</strain>
    </source>
</reference>
<evidence type="ECO:0000313" key="2">
    <source>
        <dbReference type="Proteomes" id="UP000008888"/>
    </source>
</evidence>
<dbReference type="OrthoDB" id="5564560at2"/>
<accession>F9ZWE7</accession>